<accession>A0A2S8G5R6</accession>
<feature type="transmembrane region" description="Helical" evidence="1">
    <location>
        <begin position="199"/>
        <end position="218"/>
    </location>
</feature>
<feature type="transmembrane region" description="Helical" evidence="1">
    <location>
        <begin position="37"/>
        <end position="58"/>
    </location>
</feature>
<reference evidence="2 3" key="1">
    <citation type="submission" date="2018-02" db="EMBL/GenBank/DDBJ databases">
        <title>Comparative genomes isolates from brazilian mangrove.</title>
        <authorList>
            <person name="Araujo J.E."/>
            <person name="Taketani R.G."/>
            <person name="Silva M.C.P."/>
            <person name="Loureco M.V."/>
            <person name="Andreote F.D."/>
        </authorList>
    </citation>
    <scope>NUCLEOTIDE SEQUENCE [LARGE SCALE GENOMIC DNA]</scope>
    <source>
        <strain evidence="2 3">Hex-1 MGV</strain>
    </source>
</reference>
<name>A0A2S8G5R6_9BACT</name>
<keyword evidence="1" id="KW-1133">Transmembrane helix</keyword>
<evidence type="ECO:0000313" key="3">
    <source>
        <dbReference type="Proteomes" id="UP000238322"/>
    </source>
</evidence>
<feature type="transmembrane region" description="Helical" evidence="1">
    <location>
        <begin position="141"/>
        <end position="161"/>
    </location>
</feature>
<feature type="transmembrane region" description="Helical" evidence="1">
    <location>
        <begin position="73"/>
        <end position="94"/>
    </location>
</feature>
<feature type="transmembrane region" description="Helical" evidence="1">
    <location>
        <begin position="109"/>
        <end position="129"/>
    </location>
</feature>
<keyword evidence="1" id="KW-0472">Membrane</keyword>
<dbReference type="Proteomes" id="UP000238322">
    <property type="component" value="Unassembled WGS sequence"/>
</dbReference>
<dbReference type="EMBL" id="PUHY01000004">
    <property type="protein sequence ID" value="PQO39789.1"/>
    <property type="molecule type" value="Genomic_DNA"/>
</dbReference>
<feature type="transmembrane region" description="Helical" evidence="1">
    <location>
        <begin position="173"/>
        <end position="192"/>
    </location>
</feature>
<gene>
    <name evidence="2" type="ORF">C5Y83_03335</name>
</gene>
<protein>
    <submittedName>
        <fullName evidence="2">Uncharacterized protein</fullName>
    </submittedName>
</protein>
<evidence type="ECO:0000313" key="2">
    <source>
        <dbReference type="EMBL" id="PQO39789.1"/>
    </source>
</evidence>
<proteinExistence type="predicted"/>
<dbReference type="AlphaFoldDB" id="A0A2S8G5R6"/>
<keyword evidence="1" id="KW-0812">Transmembrane</keyword>
<comment type="caution">
    <text evidence="2">The sequence shown here is derived from an EMBL/GenBank/DDBJ whole genome shotgun (WGS) entry which is preliminary data.</text>
</comment>
<sequence length="221" mass="25189">MFLWLTLLSVSMGIWITLLSVHGVGWAEGIGWWSICFYATNSVVLGTGLTGIALLANWKWQGIRYEWQPGDEILVYLGIYEFIRICAVAIDLAISDSGITRDEMTQDIYRYMALAQHGLGLCLFLIWMIRPKTTLLWRFGFVALVLQNLFVLFEVIFPGLIPEVILGPIPTSLFVHNLTWFYVLLIALVDIVQGSSRGWLHWTGVATLVMFSWHWIYALSL</sequence>
<evidence type="ECO:0000256" key="1">
    <source>
        <dbReference type="SAM" id="Phobius"/>
    </source>
</evidence>
<organism evidence="2 3">
    <name type="scientific">Blastopirellula marina</name>
    <dbReference type="NCBI Taxonomy" id="124"/>
    <lineage>
        <taxon>Bacteria</taxon>
        <taxon>Pseudomonadati</taxon>
        <taxon>Planctomycetota</taxon>
        <taxon>Planctomycetia</taxon>
        <taxon>Pirellulales</taxon>
        <taxon>Pirellulaceae</taxon>
        <taxon>Blastopirellula</taxon>
    </lineage>
</organism>